<name>A0AC61QRN2_9BACT</name>
<dbReference type="EMBL" id="SRZC01000007">
    <property type="protein sequence ID" value="TGX82822.1"/>
    <property type="molecule type" value="Genomic_DNA"/>
</dbReference>
<protein>
    <submittedName>
        <fullName evidence="1">Uncharacterized protein</fullName>
    </submittedName>
</protein>
<comment type="caution">
    <text evidence="1">The sequence shown here is derived from an EMBL/GenBank/DDBJ whole genome shotgun (WGS) entry which is preliminary data.</text>
</comment>
<reference evidence="1" key="1">
    <citation type="submission" date="2019-04" db="EMBL/GenBank/DDBJ databases">
        <title>Microbes associate with the intestines of laboratory mice.</title>
        <authorList>
            <person name="Navarre W."/>
            <person name="Wong E."/>
            <person name="Huang K."/>
            <person name="Tropini C."/>
            <person name="Ng K."/>
            <person name="Yu B."/>
        </authorList>
    </citation>
    <scope>NUCLEOTIDE SEQUENCE</scope>
    <source>
        <strain evidence="1">NM73_A23</strain>
    </source>
</reference>
<accession>A0AC61QRN2</accession>
<sequence length="205" mass="24510">MEQTFEQYVLSWWTEYIENHQDDSKRLMELFIGEEETIEDYLDEGETPYDWLMTKGEEDAEEIYEHFFGYCADRSILADDLPDTETFLTEMFKQAYTEKYDFVDELIEDMAGHAEGYDTPYGFFHDFSYGGCSSGMIGMFVYNSDCKRFYIQHIDDLEAFVEDFEEEIGEPVRNDKHLPHYVFICWFCYEELAYNVARTLYPESF</sequence>
<dbReference type="Proteomes" id="UP000308886">
    <property type="component" value="Unassembled WGS sequence"/>
</dbReference>
<organism evidence="1 2">
    <name type="scientific">Palleniella muris</name>
    <dbReference type="NCBI Taxonomy" id="3038145"/>
    <lineage>
        <taxon>Bacteria</taxon>
        <taxon>Pseudomonadati</taxon>
        <taxon>Bacteroidota</taxon>
        <taxon>Bacteroidia</taxon>
        <taxon>Bacteroidales</taxon>
        <taxon>Prevotellaceae</taxon>
        <taxon>Palleniella</taxon>
    </lineage>
</organism>
<proteinExistence type="predicted"/>
<keyword evidence="2" id="KW-1185">Reference proteome</keyword>
<evidence type="ECO:0000313" key="1">
    <source>
        <dbReference type="EMBL" id="TGX82822.1"/>
    </source>
</evidence>
<gene>
    <name evidence="1" type="ORF">E5358_05650</name>
</gene>
<evidence type="ECO:0000313" key="2">
    <source>
        <dbReference type="Proteomes" id="UP000308886"/>
    </source>
</evidence>